<gene>
    <name evidence="1" type="ORF">GCM10010992_18150</name>
</gene>
<dbReference type="Gene3D" id="1.10.1370.40">
    <property type="match status" value="1"/>
</dbReference>
<dbReference type="EMBL" id="BMLV01000003">
    <property type="protein sequence ID" value="GGP04691.1"/>
    <property type="molecule type" value="Genomic_DNA"/>
</dbReference>
<reference evidence="2" key="1">
    <citation type="journal article" date="2019" name="Int. J. Syst. Evol. Microbiol.">
        <title>The Global Catalogue of Microorganisms (GCM) 10K type strain sequencing project: providing services to taxonomists for standard genome sequencing and annotation.</title>
        <authorList>
            <consortium name="The Broad Institute Genomics Platform"/>
            <consortium name="The Broad Institute Genome Sequencing Center for Infectious Disease"/>
            <person name="Wu L."/>
            <person name="Ma J."/>
        </authorList>
    </citation>
    <scope>NUCLEOTIDE SEQUENCE [LARGE SCALE GENOMIC DNA]</scope>
    <source>
        <strain evidence="2">CGMCC 1.7656</strain>
    </source>
</reference>
<organism evidence="1 2">
    <name type="scientific">Cloacibacterium rupense</name>
    <dbReference type="NCBI Taxonomy" id="517423"/>
    <lineage>
        <taxon>Bacteria</taxon>
        <taxon>Pseudomonadati</taxon>
        <taxon>Bacteroidota</taxon>
        <taxon>Flavobacteriia</taxon>
        <taxon>Flavobacteriales</taxon>
        <taxon>Weeksellaceae</taxon>
    </lineage>
</organism>
<proteinExistence type="predicted"/>
<accession>A0ABQ2NJ68</accession>
<dbReference type="Proteomes" id="UP000620064">
    <property type="component" value="Unassembled WGS sequence"/>
</dbReference>
<dbReference type="PANTHER" id="PTHR43660:SF1">
    <property type="entry name" value="DIPEPTIDYL CARBOXYPEPTIDASE"/>
    <property type="match status" value="1"/>
</dbReference>
<dbReference type="SUPFAM" id="SSF55486">
    <property type="entry name" value="Metalloproteases ('zincins'), catalytic domain"/>
    <property type="match status" value="1"/>
</dbReference>
<dbReference type="PANTHER" id="PTHR43660">
    <property type="entry name" value="DIPEPTIDYL CARBOXYPEPTIDASE"/>
    <property type="match status" value="1"/>
</dbReference>
<comment type="caution">
    <text evidence="1">The sequence shown here is derived from an EMBL/GenBank/DDBJ whole genome shotgun (WGS) entry which is preliminary data.</text>
</comment>
<sequence>MKNITSIVLISTLSFNIACTSMKNTETPKDQIVDAALANNPFMKKSSLQYQAPEFDKIKDEHFKPAFDFGLKQNLAEIEKIANNTATPTFENTVLALEKSGEVLKRAQIVFYNLTGSNTNPTLQKIEEEYAPIFASHSDKIYLNSKIFNRIKDIKTEGLDSEDKRLIEVYKQRFELAGANLTDAQKEQMKAINAELATLSTQFTSKLLEARKKGAVLINDVKELDGLSADEIAAAATDAKNAG</sequence>
<protein>
    <recommendedName>
        <fullName evidence="3">Peptidase M3</fullName>
    </recommendedName>
</protein>
<evidence type="ECO:0000313" key="1">
    <source>
        <dbReference type="EMBL" id="GGP04691.1"/>
    </source>
</evidence>
<evidence type="ECO:0000313" key="2">
    <source>
        <dbReference type="Proteomes" id="UP000620064"/>
    </source>
</evidence>
<name>A0ABQ2NJ68_9FLAO</name>
<evidence type="ECO:0008006" key="3">
    <source>
        <dbReference type="Google" id="ProtNLM"/>
    </source>
</evidence>
<dbReference type="InterPro" id="IPR045090">
    <property type="entry name" value="Pept_M3A_M3B"/>
</dbReference>
<keyword evidence="2" id="KW-1185">Reference proteome</keyword>